<dbReference type="PROSITE" id="PS00331">
    <property type="entry name" value="MALIC_ENZYMES"/>
    <property type="match status" value="1"/>
</dbReference>
<keyword evidence="4 11" id="KW-0479">Metal-binding</keyword>
<dbReference type="InterPro" id="IPR001891">
    <property type="entry name" value="Malic_OxRdtase"/>
</dbReference>
<dbReference type="CDD" id="cd05312">
    <property type="entry name" value="NAD_bind_1_malic_enz"/>
    <property type="match status" value="1"/>
</dbReference>
<evidence type="ECO:0000256" key="11">
    <source>
        <dbReference type="PIRSR" id="PIRSR000106-3"/>
    </source>
</evidence>
<reference evidence="15 16" key="1">
    <citation type="submission" date="2015-09" db="EMBL/GenBank/DDBJ databases">
        <authorList>
            <consortium name="Swine Surveillance"/>
        </authorList>
    </citation>
    <scope>NUCLEOTIDE SEQUENCE [LARGE SCALE GENOMIC DNA]</scope>
    <source>
        <strain evidence="15 16">CECT 4292</strain>
    </source>
</reference>
<dbReference type="Proteomes" id="UP000050783">
    <property type="component" value="Unassembled WGS sequence"/>
</dbReference>
<dbReference type="Gene3D" id="3.40.50.720">
    <property type="entry name" value="NAD(P)-binding Rossmann-like Domain"/>
    <property type="match status" value="1"/>
</dbReference>
<feature type="domain" description="Malic enzyme N-terminal" evidence="14">
    <location>
        <begin position="72"/>
        <end position="252"/>
    </location>
</feature>
<dbReference type="GeneID" id="55492622"/>
<evidence type="ECO:0000256" key="8">
    <source>
        <dbReference type="ARBA" id="ARBA00052591"/>
    </source>
</evidence>
<evidence type="ECO:0000256" key="4">
    <source>
        <dbReference type="ARBA" id="ARBA00022723"/>
    </source>
</evidence>
<proteinExistence type="inferred from homology"/>
<feature type="binding site" evidence="11">
    <location>
        <position position="261"/>
    </location>
    <ligand>
        <name>a divalent metal cation</name>
        <dbReference type="ChEBI" id="CHEBI:60240"/>
    </ligand>
</feature>
<accession>A0A0P1EZE5</accession>
<dbReference type="RefSeq" id="WP_058277104.1">
    <property type="nucleotide sequence ID" value="NZ_CYPU01000023.1"/>
</dbReference>
<dbReference type="InterPro" id="IPR046346">
    <property type="entry name" value="Aminoacid_DH-like_N_sf"/>
</dbReference>
<dbReference type="GO" id="GO:0051287">
    <property type="term" value="F:NAD binding"/>
    <property type="evidence" value="ECO:0007669"/>
    <property type="project" value="InterPro"/>
</dbReference>
<dbReference type="InterPro" id="IPR015884">
    <property type="entry name" value="Malic_enzyme_CS"/>
</dbReference>
<dbReference type="GO" id="GO:0005829">
    <property type="term" value="C:cytosol"/>
    <property type="evidence" value="ECO:0007669"/>
    <property type="project" value="TreeGrafter"/>
</dbReference>
<dbReference type="GO" id="GO:0004471">
    <property type="term" value="F:malate dehydrogenase (decarboxylating) (NAD+) activity"/>
    <property type="evidence" value="ECO:0007669"/>
    <property type="project" value="RHEA"/>
</dbReference>
<comment type="cofactor">
    <cofactor evidence="11">
        <name>Mg(2+)</name>
        <dbReference type="ChEBI" id="CHEBI:18420"/>
    </cofactor>
    <cofactor evidence="11">
        <name>Mn(2+)</name>
        <dbReference type="ChEBI" id="CHEBI:29035"/>
    </cofactor>
    <text evidence="11">Divalent metal cations. Prefers magnesium or manganese.</text>
</comment>
<feature type="domain" description="Malic enzyme NAD-binding" evidence="13">
    <location>
        <begin position="262"/>
        <end position="520"/>
    </location>
</feature>
<evidence type="ECO:0000256" key="5">
    <source>
        <dbReference type="ARBA" id="ARBA00023002"/>
    </source>
</evidence>
<dbReference type="Gene3D" id="3.40.50.10380">
    <property type="entry name" value="Malic enzyme, N-terminal domain"/>
    <property type="match status" value="1"/>
</dbReference>
<sequence length="550" mass="59710">MADTDPANLHYVTNPLLNKGTAFSLHEREKLGLLGLLPPHIETLETQVDHVYAAFEREETPLDKHVYLRGLQDDNEVLFYALLVRHLTEMMPTIYTPVVGDACKRFSEIYDHPRGLIISYPERDRIDDMLENAVLPSVEAIVVTDGERILGLGDQGAGGMGIPIGKLSLYTAAGGISPSVTLPVVLDIGTNNKERLEDPLYIGWRNERVSGDEYFDFVDLFVQAVKRKWPDVLLQFEDFAQQHAAPLLARYRDQLCTFNDDIQGTAAVTAGSLLAASNVTGITLKDATIAFLGAGSAGVGIAEQLVQLMVRQGLPEAEARDRIYMVDRNGLLTDAMKDLLPFQTQIVQPLTKVESWSDGNISLLDVINQAKPNILVGVSGQAGLFSEEIIRAMAAHTEHPVVLPLSNPTSRIEAVPADIIRWSDGHALVATGSPFDPVVYNGKTHHVAQCNNSYIFPGMGLGVLASGARRVTDGMFMAAAEALATVSPAKSDRTASLLPDVGDIREVSKAIAFAVGQQAQLDGVAPKSTGNDLKAVIDAKFWTPHYEKLA</sequence>
<dbReference type="FunFam" id="3.40.50.10380:FF:000001">
    <property type="entry name" value="NAD-dependent malic enzyme"/>
    <property type="match status" value="1"/>
</dbReference>
<comment type="catalytic activity">
    <reaction evidence="8">
        <text>(S)-malate + NAD(+) = pyruvate + CO2 + NADH</text>
        <dbReference type="Rhea" id="RHEA:12653"/>
        <dbReference type="ChEBI" id="CHEBI:15361"/>
        <dbReference type="ChEBI" id="CHEBI:15589"/>
        <dbReference type="ChEBI" id="CHEBI:16526"/>
        <dbReference type="ChEBI" id="CHEBI:57540"/>
        <dbReference type="ChEBI" id="CHEBI:57945"/>
        <dbReference type="EC" id="1.1.1.38"/>
    </reaction>
</comment>
<comment type="similarity">
    <text evidence="2 12">Belongs to the malic enzymes family.</text>
</comment>
<dbReference type="GO" id="GO:0008948">
    <property type="term" value="F:oxaloacetate decarboxylase activity"/>
    <property type="evidence" value="ECO:0007669"/>
    <property type="project" value="RHEA"/>
</dbReference>
<dbReference type="EC" id="1.1.1.38" evidence="3"/>
<feature type="active site" description="Proton acceptor" evidence="9">
    <location>
        <position position="166"/>
    </location>
</feature>
<evidence type="ECO:0000256" key="1">
    <source>
        <dbReference type="ARBA" id="ARBA00001936"/>
    </source>
</evidence>
<dbReference type="EMBL" id="CYPU01000023">
    <property type="protein sequence ID" value="CUH47199.1"/>
    <property type="molecule type" value="Genomic_DNA"/>
</dbReference>
<dbReference type="Pfam" id="PF00390">
    <property type="entry name" value="malic"/>
    <property type="match status" value="1"/>
</dbReference>
<comment type="cofactor">
    <cofactor evidence="1">
        <name>Mn(2+)</name>
        <dbReference type="ChEBI" id="CHEBI:29035"/>
    </cofactor>
</comment>
<dbReference type="Pfam" id="PF03949">
    <property type="entry name" value="Malic_M"/>
    <property type="match status" value="1"/>
</dbReference>
<comment type="catalytic activity">
    <reaction evidence="7">
        <text>oxaloacetate + H(+) = pyruvate + CO2</text>
        <dbReference type="Rhea" id="RHEA:15641"/>
        <dbReference type="ChEBI" id="CHEBI:15361"/>
        <dbReference type="ChEBI" id="CHEBI:15378"/>
        <dbReference type="ChEBI" id="CHEBI:16452"/>
        <dbReference type="ChEBI" id="CHEBI:16526"/>
        <dbReference type="EC" id="1.1.1.38"/>
    </reaction>
</comment>
<evidence type="ECO:0000259" key="13">
    <source>
        <dbReference type="SMART" id="SM00919"/>
    </source>
</evidence>
<protein>
    <recommendedName>
        <fullName evidence="3">malate dehydrogenase (oxaloacetate-decarboxylating)</fullName>
        <ecNumber evidence="3">1.1.1.38</ecNumber>
    </recommendedName>
</protein>
<dbReference type="InterPro" id="IPR012301">
    <property type="entry name" value="Malic_N_dom"/>
</dbReference>
<feature type="binding site" evidence="11">
    <location>
        <position position="237"/>
    </location>
    <ligand>
        <name>a divalent metal cation</name>
        <dbReference type="ChEBI" id="CHEBI:60240"/>
    </ligand>
</feature>
<dbReference type="SUPFAM" id="SSF51735">
    <property type="entry name" value="NAD(P)-binding Rossmann-fold domains"/>
    <property type="match status" value="1"/>
</dbReference>
<dbReference type="PANTHER" id="PTHR23406">
    <property type="entry name" value="MALIC ENZYME-RELATED"/>
    <property type="match status" value="1"/>
</dbReference>
<dbReference type="FunFam" id="3.40.50.720:FF:000055">
    <property type="entry name" value="NAD-dependent malic enzyme"/>
    <property type="match status" value="1"/>
</dbReference>
<dbReference type="InterPro" id="IPR036291">
    <property type="entry name" value="NAD(P)-bd_dom_sf"/>
</dbReference>
<dbReference type="GO" id="GO:0046872">
    <property type="term" value="F:metal ion binding"/>
    <property type="evidence" value="ECO:0007669"/>
    <property type="project" value="UniProtKB-KW"/>
</dbReference>
<gene>
    <name evidence="15" type="primary">maeA</name>
    <name evidence="15" type="ORF">RUA4292_01367</name>
</gene>
<name>A0A0P1EZE5_9RHOB</name>
<organism evidence="15 16">
    <name type="scientific">Ruegeria atlantica</name>
    <dbReference type="NCBI Taxonomy" id="81569"/>
    <lineage>
        <taxon>Bacteria</taxon>
        <taxon>Pseudomonadati</taxon>
        <taxon>Pseudomonadota</taxon>
        <taxon>Alphaproteobacteria</taxon>
        <taxon>Rhodobacterales</taxon>
        <taxon>Roseobacteraceae</taxon>
        <taxon>Ruegeria</taxon>
    </lineage>
</organism>
<evidence type="ECO:0000256" key="6">
    <source>
        <dbReference type="ARBA" id="ARBA00023027"/>
    </source>
</evidence>
<evidence type="ECO:0000256" key="12">
    <source>
        <dbReference type="RuleBase" id="RU003427"/>
    </source>
</evidence>
<dbReference type="SUPFAM" id="SSF53223">
    <property type="entry name" value="Aminoacid dehydrogenase-like, N-terminal domain"/>
    <property type="match status" value="1"/>
</dbReference>
<dbReference type="PANTHER" id="PTHR23406:SF34">
    <property type="entry name" value="NAD-DEPENDENT MALIC ENZYME, MITOCHONDRIAL"/>
    <property type="match status" value="1"/>
</dbReference>
<keyword evidence="6" id="KW-0520">NAD</keyword>
<dbReference type="SMART" id="SM01274">
    <property type="entry name" value="malic"/>
    <property type="match status" value="1"/>
</dbReference>
<dbReference type="InterPro" id="IPR012302">
    <property type="entry name" value="Malic_NAD-bd"/>
</dbReference>
<feature type="active site" description="Proton donor" evidence="9">
    <location>
        <position position="95"/>
    </location>
</feature>
<evidence type="ECO:0000313" key="16">
    <source>
        <dbReference type="Proteomes" id="UP000050783"/>
    </source>
</evidence>
<evidence type="ECO:0000256" key="3">
    <source>
        <dbReference type="ARBA" id="ARBA00013003"/>
    </source>
</evidence>
<evidence type="ECO:0000256" key="7">
    <source>
        <dbReference type="ARBA" id="ARBA00050168"/>
    </source>
</evidence>
<keyword evidence="5 15" id="KW-0560">Oxidoreductase</keyword>
<dbReference type="PRINTS" id="PR00072">
    <property type="entry name" value="MALOXRDTASE"/>
</dbReference>
<feature type="binding site" evidence="10">
    <location>
        <position position="148"/>
    </location>
    <ligand>
        <name>(S)-malate</name>
        <dbReference type="ChEBI" id="CHEBI:15589"/>
    </ligand>
</feature>
<dbReference type="SMART" id="SM00919">
    <property type="entry name" value="Malic_M"/>
    <property type="match status" value="1"/>
</dbReference>
<feature type="binding site" evidence="10">
    <location>
        <position position="407"/>
    </location>
    <ligand>
        <name>(S)-malate</name>
        <dbReference type="ChEBI" id="CHEBI:15589"/>
    </ligand>
</feature>
<evidence type="ECO:0000256" key="9">
    <source>
        <dbReference type="PIRSR" id="PIRSR000106-1"/>
    </source>
</evidence>
<dbReference type="InterPro" id="IPR037062">
    <property type="entry name" value="Malic_N_dom_sf"/>
</dbReference>
<evidence type="ECO:0000256" key="2">
    <source>
        <dbReference type="ARBA" id="ARBA00008785"/>
    </source>
</evidence>
<feature type="binding site" evidence="11">
    <location>
        <position position="238"/>
    </location>
    <ligand>
        <name>a divalent metal cation</name>
        <dbReference type="ChEBI" id="CHEBI:60240"/>
    </ligand>
</feature>
<dbReference type="PIRSF" id="PIRSF000106">
    <property type="entry name" value="ME"/>
    <property type="match status" value="1"/>
</dbReference>
<dbReference type="AlphaFoldDB" id="A0A0P1EZE5"/>
<evidence type="ECO:0000313" key="15">
    <source>
        <dbReference type="EMBL" id="CUH47199.1"/>
    </source>
</evidence>
<feature type="binding site" evidence="10">
    <location>
        <position position="451"/>
    </location>
    <ligand>
        <name>(S)-malate</name>
        <dbReference type="ChEBI" id="CHEBI:15589"/>
    </ligand>
</feature>
<dbReference type="GO" id="GO:0006108">
    <property type="term" value="P:malate metabolic process"/>
    <property type="evidence" value="ECO:0007669"/>
    <property type="project" value="TreeGrafter"/>
</dbReference>
<dbReference type="OrthoDB" id="3314528at2"/>
<evidence type="ECO:0000256" key="10">
    <source>
        <dbReference type="PIRSR" id="PIRSR000106-2"/>
    </source>
</evidence>
<evidence type="ECO:0000259" key="14">
    <source>
        <dbReference type="SMART" id="SM01274"/>
    </source>
</evidence>
<dbReference type="NCBIfam" id="NF010052">
    <property type="entry name" value="PRK13529.1"/>
    <property type="match status" value="1"/>
</dbReference>